<gene>
    <name evidence="1" type="ORF">KS419_18585</name>
</gene>
<reference evidence="1 2" key="1">
    <citation type="submission" date="2021-06" db="EMBL/GenBank/DDBJ databases">
        <title>Bacillus sp. RD4P76, an endophyte from a halophyte.</title>
        <authorList>
            <person name="Sun J.-Q."/>
        </authorList>
    </citation>
    <scope>NUCLEOTIDE SEQUENCE [LARGE SCALE GENOMIC DNA]</scope>
    <source>
        <strain evidence="1 2">CGMCC 1.15917</strain>
    </source>
</reference>
<evidence type="ECO:0000313" key="1">
    <source>
        <dbReference type="EMBL" id="MBU9713739.1"/>
    </source>
</evidence>
<evidence type="ECO:0000313" key="2">
    <source>
        <dbReference type="Proteomes" id="UP000784880"/>
    </source>
</evidence>
<dbReference type="RefSeq" id="WP_217067889.1">
    <property type="nucleotide sequence ID" value="NZ_JAHQCS010000151.1"/>
</dbReference>
<organism evidence="1 2">
    <name type="scientific">Evansella tamaricis</name>
    <dbReference type="NCBI Taxonomy" id="2069301"/>
    <lineage>
        <taxon>Bacteria</taxon>
        <taxon>Bacillati</taxon>
        <taxon>Bacillota</taxon>
        <taxon>Bacilli</taxon>
        <taxon>Bacillales</taxon>
        <taxon>Bacillaceae</taxon>
        <taxon>Evansella</taxon>
    </lineage>
</organism>
<keyword evidence="2" id="KW-1185">Reference proteome</keyword>
<sequence length="297" mass="35022">MAQLVKLSDYVSRYETDIYRYPSRFVRLKKERWQRILTEWERQEVTSNHNHEKETVKKGKGIWPFKRKVDKEEVTFHPFIKSSTTKTLEEVKEGFQKELHSFKVNWASSTVSEISSVQRKHYYDNLLITLLRDLPDSNLLFYYPAILHKKAPVDLDILLLTPSELWLITPLGGNDKTIYRPQADRFWEKVQGHNQEKILNPVISLKRMRTVMETILLEKNLSVTIKTLILAKDSYIDVSHKRITTIDKRTFTEWKQSLVKNVAPIKHQQLKIAEAILSQTITISRKRQEFVDGTIND</sequence>
<proteinExistence type="predicted"/>
<protein>
    <submittedName>
        <fullName evidence="1">NERD domain-containing protein</fullName>
    </submittedName>
</protein>
<dbReference type="EMBL" id="JAHQCS010000151">
    <property type="protein sequence ID" value="MBU9713739.1"/>
    <property type="molecule type" value="Genomic_DNA"/>
</dbReference>
<comment type="caution">
    <text evidence="1">The sequence shown here is derived from an EMBL/GenBank/DDBJ whole genome shotgun (WGS) entry which is preliminary data.</text>
</comment>
<name>A0ABS6JKK9_9BACI</name>
<dbReference type="Proteomes" id="UP000784880">
    <property type="component" value="Unassembled WGS sequence"/>
</dbReference>
<accession>A0ABS6JKK9</accession>